<gene>
    <name evidence="1" type="ORF">P43SY_008446</name>
</gene>
<proteinExistence type="predicted"/>
<reference evidence="1" key="1">
    <citation type="submission" date="2021-12" db="EMBL/GenBank/DDBJ databases">
        <title>Prjna785345.</title>
        <authorList>
            <person name="Rujirawat T."/>
            <person name="Krajaejun T."/>
        </authorList>
    </citation>
    <scope>NUCLEOTIDE SEQUENCE</scope>
    <source>
        <strain evidence="1">Pi057C3</strain>
    </source>
</reference>
<evidence type="ECO:0000313" key="1">
    <source>
        <dbReference type="EMBL" id="KAJ0394172.1"/>
    </source>
</evidence>
<name>A0AAD5LA80_PYTIN</name>
<accession>A0AAD5LA80</accession>
<organism evidence="1 2">
    <name type="scientific">Pythium insidiosum</name>
    <name type="common">Pythiosis disease agent</name>
    <dbReference type="NCBI Taxonomy" id="114742"/>
    <lineage>
        <taxon>Eukaryota</taxon>
        <taxon>Sar</taxon>
        <taxon>Stramenopiles</taxon>
        <taxon>Oomycota</taxon>
        <taxon>Peronosporomycetes</taxon>
        <taxon>Pythiales</taxon>
        <taxon>Pythiaceae</taxon>
        <taxon>Pythium</taxon>
    </lineage>
</organism>
<dbReference type="Proteomes" id="UP001209570">
    <property type="component" value="Unassembled WGS sequence"/>
</dbReference>
<keyword evidence="2" id="KW-1185">Reference proteome</keyword>
<sequence length="219" mass="23904">MPPKAGASKAPPPEASALQKQLLELVQSRGNARAATDAFLRLAAVNMDDVLVDRPESATKATTRRLASERDHSSVVDALLNQYSVSSDSWRLRESAEGQKHARAVATKGAKKSKETAPDSRRQWALVAAKVAQSVVKTYASNASDDEAGVEDLKCAVDLAVMALRVVFRHSNAARLGDFVAENLLYQVTKKATEIPKKTAAAWKARNLPKEQLEWINEW</sequence>
<evidence type="ECO:0000313" key="2">
    <source>
        <dbReference type="Proteomes" id="UP001209570"/>
    </source>
</evidence>
<protein>
    <submittedName>
        <fullName evidence="1">Uncharacterized protein</fullName>
    </submittedName>
</protein>
<dbReference type="AlphaFoldDB" id="A0AAD5LA80"/>
<dbReference type="EMBL" id="JAKCXM010000429">
    <property type="protein sequence ID" value="KAJ0394172.1"/>
    <property type="molecule type" value="Genomic_DNA"/>
</dbReference>
<comment type="caution">
    <text evidence="1">The sequence shown here is derived from an EMBL/GenBank/DDBJ whole genome shotgun (WGS) entry which is preliminary data.</text>
</comment>